<evidence type="ECO:0000256" key="1">
    <source>
        <dbReference type="ARBA" id="ARBA00010859"/>
    </source>
</evidence>
<evidence type="ECO:0000256" key="5">
    <source>
        <dbReference type="RuleBase" id="RU004440"/>
    </source>
</evidence>
<evidence type="ECO:0000313" key="8">
    <source>
        <dbReference type="Proteomes" id="UP000749559"/>
    </source>
</evidence>
<dbReference type="SUPFAM" id="SSF53955">
    <property type="entry name" value="Lysozyme-like"/>
    <property type="match status" value="1"/>
</dbReference>
<reference evidence="7" key="1">
    <citation type="submission" date="2022-03" db="EMBL/GenBank/DDBJ databases">
        <authorList>
            <person name="Martin C."/>
        </authorList>
    </citation>
    <scope>NUCLEOTIDE SEQUENCE</scope>
</reference>
<dbReference type="PANTHER" id="PTHR11407">
    <property type="entry name" value="LYSOZYME C"/>
    <property type="match status" value="1"/>
</dbReference>
<dbReference type="Proteomes" id="UP000749559">
    <property type="component" value="Unassembled WGS sequence"/>
</dbReference>
<dbReference type="InterPro" id="IPR001916">
    <property type="entry name" value="Glyco_hydro_22"/>
</dbReference>
<keyword evidence="6" id="KW-0812">Transmembrane</keyword>
<dbReference type="PROSITE" id="PS51348">
    <property type="entry name" value="GLYCOSYL_HYDROL_F22_2"/>
    <property type="match status" value="1"/>
</dbReference>
<evidence type="ECO:0000256" key="4">
    <source>
        <dbReference type="ARBA" id="ARBA00023157"/>
    </source>
</evidence>
<dbReference type="GO" id="GO:0042742">
    <property type="term" value="P:defense response to bacterium"/>
    <property type="evidence" value="ECO:0007669"/>
    <property type="project" value="UniProtKB-KW"/>
</dbReference>
<keyword evidence="3" id="KW-0081">Bacteriolytic enzyme</keyword>
<dbReference type="Pfam" id="PF00062">
    <property type="entry name" value="Lys"/>
    <property type="match status" value="1"/>
</dbReference>
<dbReference type="PRINTS" id="PR00137">
    <property type="entry name" value="LYSOZYME"/>
</dbReference>
<accession>A0A8S4PTD2</accession>
<evidence type="ECO:0000256" key="3">
    <source>
        <dbReference type="ARBA" id="ARBA00022638"/>
    </source>
</evidence>
<dbReference type="EC" id="3.2.1.17" evidence="2"/>
<dbReference type="PRINTS" id="PR00135">
    <property type="entry name" value="LYZLACT"/>
</dbReference>
<organism evidence="7 8">
    <name type="scientific">Owenia fusiformis</name>
    <name type="common">Polychaete worm</name>
    <dbReference type="NCBI Taxonomy" id="6347"/>
    <lineage>
        <taxon>Eukaryota</taxon>
        <taxon>Metazoa</taxon>
        <taxon>Spiralia</taxon>
        <taxon>Lophotrochozoa</taxon>
        <taxon>Annelida</taxon>
        <taxon>Polychaeta</taxon>
        <taxon>Sedentaria</taxon>
        <taxon>Canalipalpata</taxon>
        <taxon>Sabellida</taxon>
        <taxon>Oweniida</taxon>
        <taxon>Oweniidae</taxon>
        <taxon>Owenia</taxon>
    </lineage>
</organism>
<evidence type="ECO:0000256" key="6">
    <source>
        <dbReference type="SAM" id="Phobius"/>
    </source>
</evidence>
<dbReference type="SMART" id="SM00263">
    <property type="entry name" value="LYZ1"/>
    <property type="match status" value="1"/>
</dbReference>
<sequence>MASSEIRKMSLTLSIMLYLNQYLDLHCYHYIGGKMKVLFLSVVILYGLVGFIKGDTRCRAVNGYCQFTSTRCDGTYSPGMCNGPANRQCCRPSANADRNCAARGGTCKYGTCTGGNFIPNLCPGPADRRCCVGLRPPPRGDARCTSRQGRCQPRSNRCSPGGYVSGLCTGSNVCCMGRQFQRCELVRALRARNMPGNLADWMCLAYHESRFRTYAVGRPNSNGSQDWGLYQVNDNYWCKSNRNGRSNNCGLYCWDVLKADITDSTNCAKIVYRAQGFRAWSAWRNQCRGRDLSAYVRGC</sequence>
<keyword evidence="6" id="KW-0472">Membrane</keyword>
<dbReference type="GO" id="GO:0003796">
    <property type="term" value="F:lysozyme activity"/>
    <property type="evidence" value="ECO:0007669"/>
    <property type="project" value="UniProtKB-EC"/>
</dbReference>
<dbReference type="InterPro" id="IPR023346">
    <property type="entry name" value="Lysozyme-like_dom_sf"/>
</dbReference>
<keyword evidence="6" id="KW-1133">Transmembrane helix</keyword>
<dbReference type="CDD" id="cd16899">
    <property type="entry name" value="LYZ_C_invert"/>
    <property type="match status" value="1"/>
</dbReference>
<dbReference type="OrthoDB" id="17373at2759"/>
<evidence type="ECO:0000313" key="7">
    <source>
        <dbReference type="EMBL" id="CAH1796421.1"/>
    </source>
</evidence>
<keyword evidence="4" id="KW-1015">Disulfide bond</keyword>
<name>A0A8S4PTD2_OWEFU</name>
<dbReference type="EMBL" id="CAIIXF020000010">
    <property type="protein sequence ID" value="CAH1796421.1"/>
    <property type="molecule type" value="Genomic_DNA"/>
</dbReference>
<dbReference type="InterPro" id="IPR000974">
    <property type="entry name" value="Glyco_hydro_22_lys"/>
</dbReference>
<feature type="transmembrane region" description="Helical" evidence="6">
    <location>
        <begin position="35"/>
        <end position="52"/>
    </location>
</feature>
<proteinExistence type="inferred from homology"/>
<protein>
    <recommendedName>
        <fullName evidence="2">lysozyme</fullName>
        <ecNumber evidence="2">3.2.1.17</ecNumber>
    </recommendedName>
</protein>
<comment type="caution">
    <text evidence="7">The sequence shown here is derived from an EMBL/GenBank/DDBJ whole genome shotgun (WGS) entry which is preliminary data.</text>
</comment>
<dbReference type="PANTHER" id="PTHR11407:SF63">
    <property type="entry name" value="LYSOZYME C"/>
    <property type="match status" value="1"/>
</dbReference>
<dbReference type="AlphaFoldDB" id="A0A8S4PTD2"/>
<dbReference type="Gene3D" id="1.10.530.10">
    <property type="match status" value="1"/>
</dbReference>
<keyword evidence="8" id="KW-1185">Reference proteome</keyword>
<comment type="similarity">
    <text evidence="1 5">Belongs to the glycosyl hydrolase 22 family.</text>
</comment>
<gene>
    <name evidence="7" type="ORF">OFUS_LOCUS20834</name>
</gene>
<evidence type="ECO:0000256" key="2">
    <source>
        <dbReference type="ARBA" id="ARBA00012732"/>
    </source>
</evidence>
<keyword evidence="3" id="KW-0929">Antimicrobial</keyword>
<dbReference type="FunFam" id="1.10.530.10:FF:000001">
    <property type="entry name" value="Lysozyme C"/>
    <property type="match status" value="1"/>
</dbReference>
<dbReference type="GO" id="GO:0031640">
    <property type="term" value="P:killing of cells of another organism"/>
    <property type="evidence" value="ECO:0007669"/>
    <property type="project" value="UniProtKB-KW"/>
</dbReference>